<comment type="pathway">
    <text evidence="1">Carbohydrate acid metabolism.</text>
</comment>
<evidence type="ECO:0000313" key="7">
    <source>
        <dbReference type="Proteomes" id="UP000224056"/>
    </source>
</evidence>
<evidence type="ECO:0000256" key="3">
    <source>
        <dbReference type="ARBA" id="ARBA00011233"/>
    </source>
</evidence>
<sequence length="220" mass="23168">MDIKQHRISDIEAVGAFLIVRKSSAESAYAIASTAIDSGLRAVEIAYGTPDALEVIEKLANKYPSEDVLIGAGTVIDHHGAAAAVDHGAKLLVSPYSVPEVMEVAERFQCVSIGGAFTPTEMMKVLAMGGDIVKLFPAESLGPAYVKSIHAPLPQIPISPTGKVDADNIGQWLDAGAVCAGIGGYITNAPSLDEASLATKRIITAVKDWRAKKEEQNSQQ</sequence>
<dbReference type="RefSeq" id="WP_015021354.1">
    <property type="nucleotide sequence ID" value="NZ_CP017696.1"/>
</dbReference>
<keyword evidence="5" id="KW-0119">Carbohydrate metabolism</keyword>
<evidence type="ECO:0000256" key="5">
    <source>
        <dbReference type="ARBA" id="ARBA00023277"/>
    </source>
</evidence>
<evidence type="ECO:0000256" key="4">
    <source>
        <dbReference type="ARBA" id="ARBA00023239"/>
    </source>
</evidence>
<name>A0AAD0A8V9_9BIFI</name>
<evidence type="ECO:0000256" key="2">
    <source>
        <dbReference type="ARBA" id="ARBA00006906"/>
    </source>
</evidence>
<dbReference type="PANTHER" id="PTHR30246:SF1">
    <property type="entry name" value="2-DEHYDRO-3-DEOXY-6-PHOSPHOGALACTONATE ALDOLASE-RELATED"/>
    <property type="match status" value="1"/>
</dbReference>
<dbReference type="Proteomes" id="UP000224056">
    <property type="component" value="Chromosome"/>
</dbReference>
<dbReference type="PANTHER" id="PTHR30246">
    <property type="entry name" value="2-KETO-3-DEOXY-6-PHOSPHOGLUCONATE ALDOLASE"/>
    <property type="match status" value="1"/>
</dbReference>
<comment type="similarity">
    <text evidence="2">Belongs to the KHG/KDPG aldolase family.</text>
</comment>
<keyword evidence="4" id="KW-0456">Lyase</keyword>
<dbReference type="InterPro" id="IPR013785">
    <property type="entry name" value="Aldolase_TIM"/>
</dbReference>
<organism evidence="6 7">
    <name type="scientific">Bifidobacterium asteroides DSM 20089</name>
    <dbReference type="NCBI Taxonomy" id="1437594"/>
    <lineage>
        <taxon>Bacteria</taxon>
        <taxon>Bacillati</taxon>
        <taxon>Actinomycetota</taxon>
        <taxon>Actinomycetes</taxon>
        <taxon>Bifidobacteriales</taxon>
        <taxon>Bifidobacteriaceae</taxon>
        <taxon>Bifidobacterium</taxon>
    </lineage>
</organism>
<proteinExistence type="inferred from homology"/>
<evidence type="ECO:0008006" key="8">
    <source>
        <dbReference type="Google" id="ProtNLM"/>
    </source>
</evidence>
<protein>
    <recommendedName>
        <fullName evidence="8">2-dehydro-3-deoxy-phosphogluconate aldolase</fullName>
    </recommendedName>
</protein>
<dbReference type="EMBL" id="CP017696">
    <property type="protein sequence ID" value="ATO40887.1"/>
    <property type="molecule type" value="Genomic_DNA"/>
</dbReference>
<reference evidence="6 7" key="1">
    <citation type="submission" date="2016-10" db="EMBL/GenBank/DDBJ databases">
        <title>The whole genome sequencing and assembly of B. asteroides DSM 20089 strain.</title>
        <authorList>
            <person name="Lee Y.-J."/>
            <person name="Park M.-K."/>
            <person name="Yi H."/>
            <person name="Bahn Y.-S."/>
            <person name="Kim J.F."/>
            <person name="Lee D.-W."/>
        </authorList>
    </citation>
    <scope>NUCLEOTIDE SEQUENCE [LARGE SCALE GENOMIC DNA]</scope>
    <source>
        <strain evidence="6 7">DSM 20089</strain>
    </source>
</reference>
<dbReference type="SUPFAM" id="SSF51569">
    <property type="entry name" value="Aldolase"/>
    <property type="match status" value="1"/>
</dbReference>
<evidence type="ECO:0000256" key="1">
    <source>
        <dbReference type="ARBA" id="ARBA00004761"/>
    </source>
</evidence>
<dbReference type="CDD" id="cd00452">
    <property type="entry name" value="KDPG_aldolase"/>
    <property type="match status" value="1"/>
</dbReference>
<dbReference type="AlphaFoldDB" id="A0AAD0A8V9"/>
<dbReference type="Pfam" id="PF01081">
    <property type="entry name" value="Aldolase"/>
    <property type="match status" value="1"/>
</dbReference>
<dbReference type="InterPro" id="IPR031338">
    <property type="entry name" value="KDPG/KHG_AS_2"/>
</dbReference>
<evidence type="ECO:0000313" key="6">
    <source>
        <dbReference type="EMBL" id="ATO40887.1"/>
    </source>
</evidence>
<dbReference type="PROSITE" id="PS00160">
    <property type="entry name" value="ALDOLASE_KDPG_KHG_2"/>
    <property type="match status" value="1"/>
</dbReference>
<dbReference type="GeneID" id="93049932"/>
<gene>
    <name evidence="6" type="ORF">BA20089_00875</name>
</gene>
<accession>A0AAD0A8V9</accession>
<dbReference type="GO" id="GO:0016829">
    <property type="term" value="F:lyase activity"/>
    <property type="evidence" value="ECO:0007669"/>
    <property type="project" value="UniProtKB-KW"/>
</dbReference>
<dbReference type="Gene3D" id="3.20.20.70">
    <property type="entry name" value="Aldolase class I"/>
    <property type="match status" value="1"/>
</dbReference>
<dbReference type="InterPro" id="IPR000887">
    <property type="entry name" value="Aldlse_KDPG_KHG"/>
</dbReference>
<comment type="subunit">
    <text evidence="3">Homotrimer.</text>
</comment>